<evidence type="ECO:0000256" key="5">
    <source>
        <dbReference type="PROSITE-ProRule" id="PRU10139"/>
    </source>
</evidence>
<dbReference type="Gene3D" id="3.60.110.10">
    <property type="entry name" value="Carbon-nitrogen hydrolase"/>
    <property type="match status" value="1"/>
</dbReference>
<dbReference type="CDD" id="cd07564">
    <property type="entry name" value="nitrilases_CHs"/>
    <property type="match status" value="1"/>
</dbReference>
<dbReference type="InterPro" id="IPR036526">
    <property type="entry name" value="C-N_Hydrolase_sf"/>
</dbReference>
<proteinExistence type="inferred from homology"/>
<dbReference type="EC" id="3.5.5.1" evidence="4"/>
<dbReference type="InterPro" id="IPR044149">
    <property type="entry name" value="Nitrilases_CHs"/>
</dbReference>
<gene>
    <name evidence="7" type="ORF">P170DRAFT_448389</name>
</gene>
<name>A0A2I2G118_9EURO</name>
<organism evidence="7 8">
    <name type="scientific">Aspergillus steynii IBT 23096</name>
    <dbReference type="NCBI Taxonomy" id="1392250"/>
    <lineage>
        <taxon>Eukaryota</taxon>
        <taxon>Fungi</taxon>
        <taxon>Dikarya</taxon>
        <taxon>Ascomycota</taxon>
        <taxon>Pezizomycotina</taxon>
        <taxon>Eurotiomycetes</taxon>
        <taxon>Eurotiomycetidae</taxon>
        <taxon>Eurotiales</taxon>
        <taxon>Aspergillaceae</taxon>
        <taxon>Aspergillus</taxon>
        <taxon>Aspergillus subgen. Circumdati</taxon>
    </lineage>
</organism>
<dbReference type="PANTHER" id="PTHR46044:SF14">
    <property type="entry name" value="ARYLACETONITRILASE"/>
    <property type="match status" value="1"/>
</dbReference>
<evidence type="ECO:0000313" key="7">
    <source>
        <dbReference type="EMBL" id="PLB46536.1"/>
    </source>
</evidence>
<dbReference type="PANTHER" id="PTHR46044">
    <property type="entry name" value="NITRILASE"/>
    <property type="match status" value="1"/>
</dbReference>
<feature type="domain" description="CN hydrolase" evidence="6">
    <location>
        <begin position="4"/>
        <end position="269"/>
    </location>
</feature>
<dbReference type="VEuPathDB" id="FungiDB:P170DRAFT_448389"/>
<dbReference type="GO" id="GO:0000257">
    <property type="term" value="F:nitrilase activity"/>
    <property type="evidence" value="ECO:0007669"/>
    <property type="project" value="UniProtKB-EC"/>
</dbReference>
<dbReference type="EMBL" id="MSFO01000006">
    <property type="protein sequence ID" value="PLB46536.1"/>
    <property type="molecule type" value="Genomic_DNA"/>
</dbReference>
<dbReference type="PROSITE" id="PS50263">
    <property type="entry name" value="CN_HYDROLASE"/>
    <property type="match status" value="1"/>
</dbReference>
<sequence>MSPVTVGAVQAEPVYLDLDGAVTKTISLIAEAAEKGVQVLGFPEVWVGGYPWPIWTQNAYTSFDFATKYRATSLELSSPQMQRIQDACAEHNVYVVLGYSERDGGSIYMSQAFISNTGTILHNRRKIKPTHAERTLWGEGQSPSLTCVVDTPLCKLGALNCWENMQPLLRYYEYSQGAQIHVAGWPAFPWKSEDVTFPYLYNCSGEANYRLSQVVAMEGQMFVICATQVVKRERLDGGGFAMIFGPDGTPLVERLAEGEEGILTANVDLDDILAAKNVCDPVGHYSRPDLLSLNVNLEEAKVVHHKS</sequence>
<dbReference type="RefSeq" id="XP_024701838.1">
    <property type="nucleotide sequence ID" value="XM_024850959.1"/>
</dbReference>
<accession>A0A2I2G118</accession>
<evidence type="ECO:0000259" key="6">
    <source>
        <dbReference type="PROSITE" id="PS50263"/>
    </source>
</evidence>
<comment type="similarity">
    <text evidence="1">Belongs to the carbon-nitrogen hydrolase superfamily. Nitrilase family.</text>
</comment>
<dbReference type="AlphaFoldDB" id="A0A2I2G118"/>
<comment type="catalytic activity">
    <reaction evidence="3">
        <text>a nitrile + 2 H2O = a carboxylate + NH4(+)</text>
        <dbReference type="Rhea" id="RHEA:21724"/>
        <dbReference type="ChEBI" id="CHEBI:15377"/>
        <dbReference type="ChEBI" id="CHEBI:18379"/>
        <dbReference type="ChEBI" id="CHEBI:28938"/>
        <dbReference type="ChEBI" id="CHEBI:29067"/>
        <dbReference type="EC" id="3.5.5.1"/>
    </reaction>
</comment>
<evidence type="ECO:0000256" key="1">
    <source>
        <dbReference type="ARBA" id="ARBA00008129"/>
    </source>
</evidence>
<dbReference type="GO" id="GO:0016836">
    <property type="term" value="F:hydro-lyase activity"/>
    <property type="evidence" value="ECO:0007669"/>
    <property type="project" value="UniProtKB-ARBA"/>
</dbReference>
<dbReference type="PROSITE" id="PS00921">
    <property type="entry name" value="NITRIL_CHT_2"/>
    <property type="match status" value="1"/>
</dbReference>
<evidence type="ECO:0000256" key="2">
    <source>
        <dbReference type="ARBA" id="ARBA00022801"/>
    </source>
</evidence>
<protein>
    <recommendedName>
        <fullName evidence="4">nitrilase</fullName>
        <ecNumber evidence="4">3.5.5.1</ecNumber>
    </recommendedName>
</protein>
<comment type="caution">
    <text evidence="7">The sequence shown here is derived from an EMBL/GenBank/DDBJ whole genome shotgun (WGS) entry which is preliminary data.</text>
</comment>
<dbReference type="InterPro" id="IPR003010">
    <property type="entry name" value="C-N_Hydrolase"/>
</dbReference>
<feature type="active site" description="Proton acceptor" evidence="5">
    <location>
        <position position="44"/>
    </location>
</feature>
<dbReference type="OrthoDB" id="10250282at2759"/>
<dbReference type="SUPFAM" id="SSF56317">
    <property type="entry name" value="Carbon-nitrogen hydrolase"/>
    <property type="match status" value="1"/>
</dbReference>
<dbReference type="Proteomes" id="UP000234275">
    <property type="component" value="Unassembled WGS sequence"/>
</dbReference>
<evidence type="ECO:0000313" key="8">
    <source>
        <dbReference type="Proteomes" id="UP000234275"/>
    </source>
</evidence>
<dbReference type="STRING" id="1392250.A0A2I2G118"/>
<evidence type="ECO:0000256" key="4">
    <source>
        <dbReference type="ARBA" id="ARBA00039045"/>
    </source>
</evidence>
<dbReference type="GeneID" id="36558658"/>
<dbReference type="PROSITE" id="PS00920">
    <property type="entry name" value="NITRIL_CHT_1"/>
    <property type="match status" value="1"/>
</dbReference>
<reference evidence="7 8" key="1">
    <citation type="submission" date="2016-12" db="EMBL/GenBank/DDBJ databases">
        <title>The genomes of Aspergillus section Nigri reveals drivers in fungal speciation.</title>
        <authorList>
            <consortium name="DOE Joint Genome Institute"/>
            <person name="Vesth T.C."/>
            <person name="Nybo J."/>
            <person name="Theobald S."/>
            <person name="Brandl J."/>
            <person name="Frisvad J.C."/>
            <person name="Nielsen K.F."/>
            <person name="Lyhne E.K."/>
            <person name="Kogle M.E."/>
            <person name="Kuo A."/>
            <person name="Riley R."/>
            <person name="Clum A."/>
            <person name="Nolan M."/>
            <person name="Lipzen A."/>
            <person name="Salamov A."/>
            <person name="Henrissat B."/>
            <person name="Wiebenga A."/>
            <person name="De Vries R.P."/>
            <person name="Grigoriev I.V."/>
            <person name="Mortensen U.H."/>
            <person name="Andersen M.R."/>
            <person name="Baker S.E."/>
        </authorList>
    </citation>
    <scope>NUCLEOTIDE SEQUENCE [LARGE SCALE GENOMIC DNA]</scope>
    <source>
        <strain evidence="7 8">IBT 23096</strain>
    </source>
</reference>
<keyword evidence="2 7" id="KW-0378">Hydrolase</keyword>
<keyword evidence="8" id="KW-1185">Reference proteome</keyword>
<dbReference type="Pfam" id="PF00795">
    <property type="entry name" value="CN_hydrolase"/>
    <property type="match status" value="1"/>
</dbReference>
<dbReference type="InterPro" id="IPR000132">
    <property type="entry name" value="Nitrilase/CN_hydratase_CS"/>
</dbReference>
<evidence type="ECO:0000256" key="3">
    <source>
        <dbReference type="ARBA" id="ARBA00036406"/>
    </source>
</evidence>